<gene>
    <name evidence="9" type="primary">pabB</name>
    <name evidence="9" type="ORF">OFY01_05630</name>
</gene>
<dbReference type="InterPro" id="IPR005802">
    <property type="entry name" value="ADC_synth_comp_1"/>
</dbReference>
<evidence type="ECO:0000256" key="4">
    <source>
        <dbReference type="ARBA" id="ARBA00022962"/>
    </source>
</evidence>
<dbReference type="EC" id="2.6.1.85" evidence="2"/>
<dbReference type="GO" id="GO:0046820">
    <property type="term" value="F:4-amino-4-deoxychorismate synthase activity"/>
    <property type="evidence" value="ECO:0007669"/>
    <property type="project" value="UniProtKB-EC"/>
</dbReference>
<dbReference type="Pfam" id="PF04715">
    <property type="entry name" value="Anth_synt_I_N"/>
    <property type="match status" value="1"/>
</dbReference>
<evidence type="ECO:0000259" key="7">
    <source>
        <dbReference type="Pfam" id="PF00425"/>
    </source>
</evidence>
<accession>A0ABT3TQE2</accession>
<evidence type="ECO:0000256" key="3">
    <source>
        <dbReference type="ARBA" id="ARBA00022679"/>
    </source>
</evidence>
<evidence type="ECO:0000256" key="1">
    <source>
        <dbReference type="ARBA" id="ARBA00005970"/>
    </source>
</evidence>
<evidence type="ECO:0000313" key="9">
    <source>
        <dbReference type="EMBL" id="MCX3059254.1"/>
    </source>
</evidence>
<organism evidence="9 10">
    <name type="scientific">Streptomyces beihaiensis</name>
    <dbReference type="NCBI Taxonomy" id="2984495"/>
    <lineage>
        <taxon>Bacteria</taxon>
        <taxon>Bacillati</taxon>
        <taxon>Actinomycetota</taxon>
        <taxon>Actinomycetes</taxon>
        <taxon>Kitasatosporales</taxon>
        <taxon>Streptomycetaceae</taxon>
        <taxon>Streptomyces</taxon>
    </lineage>
</organism>
<keyword evidence="3 9" id="KW-0808">Transferase</keyword>
<feature type="domain" description="Anthranilate synthase component I N-terminal" evidence="8">
    <location>
        <begin position="258"/>
        <end position="400"/>
    </location>
</feature>
<feature type="region of interest" description="Disordered" evidence="5">
    <location>
        <begin position="537"/>
        <end position="558"/>
    </location>
</feature>
<dbReference type="PROSITE" id="PS51273">
    <property type="entry name" value="GATASE_TYPE_1"/>
    <property type="match status" value="1"/>
</dbReference>
<evidence type="ECO:0000256" key="5">
    <source>
        <dbReference type="SAM" id="MobiDB-lite"/>
    </source>
</evidence>
<keyword evidence="4" id="KW-0315">Glutamine amidotransferase</keyword>
<reference evidence="9" key="1">
    <citation type="submission" date="2022-10" db="EMBL/GenBank/DDBJ databases">
        <title>Streptomyces beihaiensis sp. nov., a chitin degrading actinobacterium, isolated from shrimp pond soil.</title>
        <authorList>
            <person name="Xie J."/>
            <person name="Shen N."/>
        </authorList>
    </citation>
    <scope>NUCLEOTIDE SEQUENCE</scope>
    <source>
        <strain evidence="9">GXMU-J5</strain>
    </source>
</reference>
<dbReference type="InterPro" id="IPR006805">
    <property type="entry name" value="Anth_synth_I_N"/>
</dbReference>
<dbReference type="InterPro" id="IPR029062">
    <property type="entry name" value="Class_I_gatase-like"/>
</dbReference>
<dbReference type="InterPro" id="IPR019999">
    <property type="entry name" value="Anth_synth_I-like"/>
</dbReference>
<dbReference type="Gene3D" id="3.40.50.880">
    <property type="match status" value="1"/>
</dbReference>
<dbReference type="PANTHER" id="PTHR11236:SF18">
    <property type="entry name" value="AMINODEOXYCHORISMATE SYNTHASE"/>
    <property type="match status" value="1"/>
</dbReference>
<dbReference type="Pfam" id="PF00425">
    <property type="entry name" value="Chorismate_bind"/>
    <property type="match status" value="1"/>
</dbReference>
<dbReference type="InterPro" id="IPR006221">
    <property type="entry name" value="TrpG/PapA_dom"/>
</dbReference>
<keyword evidence="10" id="KW-1185">Reference proteome</keyword>
<dbReference type="SUPFAM" id="SSF52317">
    <property type="entry name" value="Class I glutamine amidotransferase-like"/>
    <property type="match status" value="1"/>
</dbReference>
<dbReference type="NCBIfam" id="TIGR00553">
    <property type="entry name" value="pabB"/>
    <property type="match status" value="1"/>
</dbReference>
<dbReference type="Pfam" id="PF00117">
    <property type="entry name" value="GATase"/>
    <property type="match status" value="1"/>
</dbReference>
<dbReference type="SUPFAM" id="SSF56322">
    <property type="entry name" value="ADC synthase"/>
    <property type="match status" value="1"/>
</dbReference>
<feature type="domain" description="Chorismate-utilising enzyme C-terminal" evidence="7">
    <location>
        <begin position="463"/>
        <end position="717"/>
    </location>
</feature>
<sequence length="739" mass="79744">MRTLLVDNYDSFTYNLFHHLTEVNGREPEVISNDDPRWRESFLAAFDNVVVSPGPGHPGRAADFGVCADIVARTALPVLGICLGHQGIGLLHGAAVGRAPEPRHGRVSPVLHDGTGLFAGLPSPLEVVRYHSLAVTDLPTELEATAWTPDGVLMGLRHRTRPQWGVQFHPESVLSRHGKALLANFAELTRVHAARERPGPLVPAAPRAMNGEARGDRSPHEHDSPHEHGGAREERAPDAVRRLRVLSRELATRWDDEAVYARLFRGRDHAFWLDSSLRDAGRGRFSVMGDASGPLARVATADVWSGTVTVRSAAGNGGCALENIEAGTFLRWLDRDLRTIDADLPELPCDFALGWVGCLGYELKAECGGDLAHRSPDPDATMVFADRALVLDHATGTTYLLALAEAPADAEAPVDGTGEGTGVAGARAWLDRTAEALDALAGTVPAEPGPPEHGGEIALRHDREAYLRLIAECQEEIAAGETYEVCLTNMAEARGRTDPWQAYRLLRRRSPAPFAAFLEFGGTAVLSTSPERFLRVGPDGVAESSPIKGTRPRGATPQEDAALVADLRTHEKDRSENLMIVDLVRNDLGRCAVPGSVEATEVFRVETYATVHQLVSTVRARLRPDRTAVDCVRAAFPPGSMTGAPKIRTMRVIDRLEAGPRGVYAGAIGYFSLSGAADLSVVIRTARITGDRVTYGVGGAIVALSDPEEEYEETAVKSAPLLALTGTRFPQRERQRVLS</sequence>
<dbReference type="InterPro" id="IPR015890">
    <property type="entry name" value="Chorismate_C"/>
</dbReference>
<name>A0ABT3TQE2_9ACTN</name>
<dbReference type="CDD" id="cd01743">
    <property type="entry name" value="GATase1_Anthranilate_Synthase"/>
    <property type="match status" value="1"/>
</dbReference>
<evidence type="ECO:0000259" key="8">
    <source>
        <dbReference type="Pfam" id="PF04715"/>
    </source>
</evidence>
<protein>
    <recommendedName>
        <fullName evidence="2">aminodeoxychorismate synthase</fullName>
        <ecNumber evidence="2">2.6.1.85</ecNumber>
    </recommendedName>
</protein>
<evidence type="ECO:0000313" key="10">
    <source>
        <dbReference type="Proteomes" id="UP001163064"/>
    </source>
</evidence>
<dbReference type="InterPro" id="IPR017926">
    <property type="entry name" value="GATASE"/>
</dbReference>
<proteinExistence type="inferred from homology"/>
<dbReference type="PRINTS" id="PR00096">
    <property type="entry name" value="GATASE"/>
</dbReference>
<dbReference type="PRINTS" id="PR00099">
    <property type="entry name" value="CPSGATASE"/>
</dbReference>
<dbReference type="EMBL" id="JAPHNL010000040">
    <property type="protein sequence ID" value="MCX3059254.1"/>
    <property type="molecule type" value="Genomic_DNA"/>
</dbReference>
<evidence type="ECO:0000256" key="2">
    <source>
        <dbReference type="ARBA" id="ARBA00013139"/>
    </source>
</evidence>
<dbReference type="PANTHER" id="PTHR11236">
    <property type="entry name" value="AMINOBENZOATE/ANTHRANILATE SYNTHASE"/>
    <property type="match status" value="1"/>
</dbReference>
<dbReference type="InterPro" id="IPR005801">
    <property type="entry name" value="ADC_synthase"/>
</dbReference>
<feature type="region of interest" description="Disordered" evidence="5">
    <location>
        <begin position="197"/>
        <end position="238"/>
    </location>
</feature>
<dbReference type="NCBIfam" id="TIGR00566">
    <property type="entry name" value="trpG_papA"/>
    <property type="match status" value="1"/>
</dbReference>
<dbReference type="RefSeq" id="WP_266596893.1">
    <property type="nucleotide sequence ID" value="NZ_JAPHNL010000040.1"/>
</dbReference>
<keyword evidence="9" id="KW-0032">Aminotransferase</keyword>
<feature type="domain" description="Glutamine amidotransferase" evidence="6">
    <location>
        <begin position="4"/>
        <end position="186"/>
    </location>
</feature>
<dbReference type="PRINTS" id="PR00097">
    <property type="entry name" value="ANTSNTHASEII"/>
</dbReference>
<feature type="compositionally biased region" description="Basic and acidic residues" evidence="5">
    <location>
        <begin position="213"/>
        <end position="238"/>
    </location>
</feature>
<evidence type="ECO:0000259" key="6">
    <source>
        <dbReference type="Pfam" id="PF00117"/>
    </source>
</evidence>
<dbReference type="Proteomes" id="UP001163064">
    <property type="component" value="Unassembled WGS sequence"/>
</dbReference>
<dbReference type="Gene3D" id="3.60.120.10">
    <property type="entry name" value="Anthranilate synthase"/>
    <property type="match status" value="1"/>
</dbReference>
<comment type="similarity">
    <text evidence="1">In the C-terminal section; belongs to the anthranilate synthase component I family.</text>
</comment>
<comment type="caution">
    <text evidence="9">The sequence shown here is derived from an EMBL/GenBank/DDBJ whole genome shotgun (WGS) entry which is preliminary data.</text>
</comment>